<protein>
    <recommendedName>
        <fullName evidence="1">HTH cro/C1-type domain-containing protein</fullName>
    </recommendedName>
</protein>
<dbReference type="EMBL" id="NFKK01000020">
    <property type="protein sequence ID" value="OUP51577.1"/>
    <property type="molecule type" value="Genomic_DNA"/>
</dbReference>
<dbReference type="GO" id="GO:0007059">
    <property type="term" value="P:chromosome segregation"/>
    <property type="evidence" value="ECO:0007669"/>
    <property type="project" value="TreeGrafter"/>
</dbReference>
<sequence>MSSGRVRPGCACTSRARCLTPISGAPMSWINRLTGASRWPSVRPDRRRLPTMQHLSVSFWERRTQTVARKFDLAALMGDVSNLDTPEIVTQQIPLAQIETNDRNFYEVEDVTELKESIELIGLKQPLVVLEVDDTHYRLIAGHRRYKALTELGRQSAPCVVQRNLTETQEQLALILTNSTARELTYLEKAEQAVRLKRLFIKRREEGAELPGRIRDMVAEAMQESASNIARMETIDKHLVGDWKRALKKGRISASTAYELSKLGKEAQKQLKEALSDYTAPTAKVIKTAGEIVKDYPFAPLVCPELSNSPCTRYKDRAAMVAVGTCPGCCHACDHTEDCPALCGVCKKQITDAQRQAELRETERKADEAYQHSAYRQAQLSILDWAKDPNLDEDNELPARVSQTVRSLRRITNLTRLTWIPSLDDLFALADTLGITFSELLGLTSELPPCTSEWHKYPTDAPNDGETVLCRYGHKGNFRVLLYQDGAFGEQLNKEFVPMPFEVSYWTRAYPEA</sequence>
<dbReference type="InterPro" id="IPR003115">
    <property type="entry name" value="ParB_N"/>
</dbReference>
<evidence type="ECO:0000313" key="2">
    <source>
        <dbReference type="EMBL" id="OUP51577.1"/>
    </source>
</evidence>
<proteinExistence type="predicted"/>
<evidence type="ECO:0000259" key="1">
    <source>
        <dbReference type="PROSITE" id="PS50943"/>
    </source>
</evidence>
<comment type="caution">
    <text evidence="2">The sequence shown here is derived from an EMBL/GenBank/DDBJ whole genome shotgun (WGS) entry which is preliminary data.</text>
</comment>
<dbReference type="PANTHER" id="PTHR33375">
    <property type="entry name" value="CHROMOSOME-PARTITIONING PROTEIN PARB-RELATED"/>
    <property type="match status" value="1"/>
</dbReference>
<organism evidence="2 3">
    <name type="scientific">Butyricicoccus pullicaecorum</name>
    <dbReference type="NCBI Taxonomy" id="501571"/>
    <lineage>
        <taxon>Bacteria</taxon>
        <taxon>Bacillati</taxon>
        <taxon>Bacillota</taxon>
        <taxon>Clostridia</taxon>
        <taxon>Eubacteriales</taxon>
        <taxon>Butyricicoccaceae</taxon>
        <taxon>Butyricicoccus</taxon>
    </lineage>
</organism>
<dbReference type="GO" id="GO:0005694">
    <property type="term" value="C:chromosome"/>
    <property type="evidence" value="ECO:0007669"/>
    <property type="project" value="TreeGrafter"/>
</dbReference>
<dbReference type="InterPro" id="IPR050336">
    <property type="entry name" value="Chromosome_partition/occlusion"/>
</dbReference>
<evidence type="ECO:0000313" key="3">
    <source>
        <dbReference type="Proteomes" id="UP000195897"/>
    </source>
</evidence>
<dbReference type="Proteomes" id="UP000195897">
    <property type="component" value="Unassembled WGS sequence"/>
</dbReference>
<dbReference type="PANTHER" id="PTHR33375:SF1">
    <property type="entry name" value="CHROMOSOME-PARTITIONING PROTEIN PARB-RELATED"/>
    <property type="match status" value="1"/>
</dbReference>
<dbReference type="AlphaFoldDB" id="A0A1Y4L462"/>
<dbReference type="InterPro" id="IPR036086">
    <property type="entry name" value="ParB/Sulfiredoxin_sf"/>
</dbReference>
<dbReference type="Pfam" id="PF02195">
    <property type="entry name" value="ParB_N"/>
    <property type="match status" value="1"/>
</dbReference>
<reference evidence="3" key="1">
    <citation type="submission" date="2017-04" db="EMBL/GenBank/DDBJ databases">
        <title>Function of individual gut microbiota members based on whole genome sequencing of pure cultures obtained from chicken caecum.</title>
        <authorList>
            <person name="Medvecky M."/>
            <person name="Cejkova D."/>
            <person name="Polansky O."/>
            <person name="Karasova D."/>
            <person name="Kubasova T."/>
            <person name="Cizek A."/>
            <person name="Rychlik I."/>
        </authorList>
    </citation>
    <scope>NUCLEOTIDE SEQUENCE [LARGE SCALE GENOMIC DNA]</scope>
    <source>
        <strain evidence="3">An180</strain>
    </source>
</reference>
<dbReference type="SMART" id="SM00470">
    <property type="entry name" value="ParB"/>
    <property type="match status" value="1"/>
</dbReference>
<dbReference type="PROSITE" id="PS50943">
    <property type="entry name" value="HTH_CROC1"/>
    <property type="match status" value="1"/>
</dbReference>
<name>A0A1Y4L462_9FIRM</name>
<dbReference type="SUPFAM" id="SSF110849">
    <property type="entry name" value="ParB/Sulfiredoxin"/>
    <property type="match status" value="1"/>
</dbReference>
<feature type="domain" description="HTH cro/C1-type" evidence="1">
    <location>
        <begin position="421"/>
        <end position="440"/>
    </location>
</feature>
<dbReference type="Gene3D" id="3.90.1530.30">
    <property type="match status" value="1"/>
</dbReference>
<gene>
    <name evidence="2" type="ORF">B5F17_12685</name>
</gene>
<dbReference type="GO" id="GO:0045881">
    <property type="term" value="P:positive regulation of sporulation resulting in formation of a cellular spore"/>
    <property type="evidence" value="ECO:0007669"/>
    <property type="project" value="TreeGrafter"/>
</dbReference>
<accession>A0A1Y4L462</accession>
<dbReference type="InterPro" id="IPR001387">
    <property type="entry name" value="Cro/C1-type_HTH"/>
</dbReference>